<dbReference type="Proteomes" id="UP000789702">
    <property type="component" value="Unassembled WGS sequence"/>
</dbReference>
<comment type="caution">
    <text evidence="1">The sequence shown here is derived from an EMBL/GenBank/DDBJ whole genome shotgun (WGS) entry which is preliminary data.</text>
</comment>
<dbReference type="EMBL" id="CAJVPU010002813">
    <property type="protein sequence ID" value="CAG8508001.1"/>
    <property type="molecule type" value="Genomic_DNA"/>
</dbReference>
<accession>A0ACA9L3Q9</accession>
<organism evidence="1 2">
    <name type="scientific">Dentiscutata heterogama</name>
    <dbReference type="NCBI Taxonomy" id="1316150"/>
    <lineage>
        <taxon>Eukaryota</taxon>
        <taxon>Fungi</taxon>
        <taxon>Fungi incertae sedis</taxon>
        <taxon>Mucoromycota</taxon>
        <taxon>Glomeromycotina</taxon>
        <taxon>Glomeromycetes</taxon>
        <taxon>Diversisporales</taxon>
        <taxon>Gigasporaceae</taxon>
        <taxon>Dentiscutata</taxon>
    </lineage>
</organism>
<proteinExistence type="predicted"/>
<evidence type="ECO:0000313" key="2">
    <source>
        <dbReference type="Proteomes" id="UP000789702"/>
    </source>
</evidence>
<feature type="non-terminal residue" evidence="1">
    <location>
        <position position="1"/>
    </location>
</feature>
<name>A0ACA9L3Q9_9GLOM</name>
<protein>
    <submittedName>
        <fullName evidence="1">7626_t:CDS:1</fullName>
    </submittedName>
</protein>
<keyword evidence="2" id="KW-1185">Reference proteome</keyword>
<evidence type="ECO:0000313" key="1">
    <source>
        <dbReference type="EMBL" id="CAG8508001.1"/>
    </source>
</evidence>
<sequence>MSCLKLKIASLVSEWRQDNNGKKTCILYAFNIKSIFFDKRTWMESHWTMTTSPLTMTAIINSEDSPEIAVERASKSITSMQFCLGWFRPAELLFPTQTPFDFVRVCMSFVSGSFEGALIIFLGWNDRSEKNSSSDRKEKKLDLVNNFWKSATSARKQKIEALCECSALVEELTTYAIRSTLQQDIQRHLVRENVTRRLESTDNHRKLKCPRGINEDKTKPETSDMVEDDSDSWIPSGPTSFQSSTLRSSTFQSSTSQSFYSSRPRLILKNDAWLLNGYMEVEDFEELVEICYVHSIVEVPIELKNMFKELTNAQTVRLLREMQLSMQWQLKLDDALFYMKKWILLTVDNWLDYIELSSKNPLTKMNSENHKSASIYYSLIDRLAIQYFCALRAGSSSESSSSVLYKIDAKLRRKQLDIYFRDDILKIEPGNIEIAKDSMIQDAVKYDLDTNKSLQENIYEIQYTYDNLPTSKKEKIFDMNFIAFVISDSYATRLVDNQLYISTKLLMNKTVEIMHKAKEDDSDPLVDSSKKFKYFRAPRILPPHSPKVLPKSQVAERKTLRKILREILKFLIKYRGSIVFLIRKITKCFSKL</sequence>
<reference evidence="1" key="1">
    <citation type="submission" date="2021-06" db="EMBL/GenBank/DDBJ databases">
        <authorList>
            <person name="Kallberg Y."/>
            <person name="Tangrot J."/>
            <person name="Rosling A."/>
        </authorList>
    </citation>
    <scope>NUCLEOTIDE SEQUENCE</scope>
    <source>
        <strain evidence="1">IL203A</strain>
    </source>
</reference>
<gene>
    <name evidence="1" type="ORF">DHETER_LOCUS3321</name>
</gene>